<comment type="caution">
    <text evidence="1">The sequence shown here is derived from an EMBL/GenBank/DDBJ whole genome shotgun (WGS) entry which is preliminary data.</text>
</comment>
<evidence type="ECO:0000313" key="1">
    <source>
        <dbReference type="EMBL" id="PFX15872.1"/>
    </source>
</evidence>
<evidence type="ECO:0000313" key="2">
    <source>
        <dbReference type="Proteomes" id="UP000225706"/>
    </source>
</evidence>
<name>A0A2B4RHY7_STYPI</name>
<accession>A0A2B4RHY7</accession>
<dbReference type="EMBL" id="LSMT01000600">
    <property type="protein sequence ID" value="PFX15872.1"/>
    <property type="molecule type" value="Genomic_DNA"/>
</dbReference>
<keyword evidence="2" id="KW-1185">Reference proteome</keyword>
<reference evidence="2" key="1">
    <citation type="journal article" date="2017" name="bioRxiv">
        <title>Comparative analysis of the genomes of Stylophora pistillata and Acropora digitifera provides evidence for extensive differences between species of corals.</title>
        <authorList>
            <person name="Voolstra C.R."/>
            <person name="Li Y."/>
            <person name="Liew Y.J."/>
            <person name="Baumgarten S."/>
            <person name="Zoccola D."/>
            <person name="Flot J.-F."/>
            <person name="Tambutte S."/>
            <person name="Allemand D."/>
            <person name="Aranda M."/>
        </authorList>
    </citation>
    <scope>NUCLEOTIDE SEQUENCE [LARGE SCALE GENOMIC DNA]</scope>
</reference>
<sequence length="99" mass="11364">MAEPVEPSNDFIEFVIVQRAFVSSPEAIILYESRNRTFTVQAGYLVNESREQNGRRLSIITTAGTILEIKRGKRGDVQRRYTIEDNSFSLAVSRTYLLY</sequence>
<dbReference type="Proteomes" id="UP000225706">
    <property type="component" value="Unassembled WGS sequence"/>
</dbReference>
<organism evidence="1 2">
    <name type="scientific">Stylophora pistillata</name>
    <name type="common">Smooth cauliflower coral</name>
    <dbReference type="NCBI Taxonomy" id="50429"/>
    <lineage>
        <taxon>Eukaryota</taxon>
        <taxon>Metazoa</taxon>
        <taxon>Cnidaria</taxon>
        <taxon>Anthozoa</taxon>
        <taxon>Hexacorallia</taxon>
        <taxon>Scleractinia</taxon>
        <taxon>Astrocoeniina</taxon>
        <taxon>Pocilloporidae</taxon>
        <taxon>Stylophora</taxon>
    </lineage>
</organism>
<protein>
    <submittedName>
        <fullName evidence="1">Uncharacterized protein</fullName>
    </submittedName>
</protein>
<proteinExistence type="predicted"/>
<gene>
    <name evidence="1" type="ORF">AWC38_SpisGene19890</name>
</gene>
<dbReference type="AlphaFoldDB" id="A0A2B4RHY7"/>